<organism evidence="3 4">
    <name type="scientific">Acrobeloides nanus</name>
    <dbReference type="NCBI Taxonomy" id="290746"/>
    <lineage>
        <taxon>Eukaryota</taxon>
        <taxon>Metazoa</taxon>
        <taxon>Ecdysozoa</taxon>
        <taxon>Nematoda</taxon>
        <taxon>Chromadorea</taxon>
        <taxon>Rhabditida</taxon>
        <taxon>Tylenchina</taxon>
        <taxon>Cephalobomorpha</taxon>
        <taxon>Cephaloboidea</taxon>
        <taxon>Cephalobidae</taxon>
        <taxon>Acrobeloides</taxon>
    </lineage>
</organism>
<evidence type="ECO:0000313" key="4">
    <source>
        <dbReference type="WBParaSite" id="ACRNAN_scaffold2776.g26020.t1"/>
    </source>
</evidence>
<dbReference type="Gene3D" id="1.10.10.10">
    <property type="entry name" value="Winged helix-like DNA-binding domain superfamily/Winged helix DNA-binding domain"/>
    <property type="match status" value="1"/>
</dbReference>
<reference evidence="4" key="1">
    <citation type="submission" date="2022-11" db="UniProtKB">
        <authorList>
            <consortium name="WormBaseParasite"/>
        </authorList>
    </citation>
    <scope>IDENTIFICATION</scope>
</reference>
<dbReference type="InterPro" id="IPR036397">
    <property type="entry name" value="RNaseH_sf"/>
</dbReference>
<dbReference type="Proteomes" id="UP000887540">
    <property type="component" value="Unplaced"/>
</dbReference>
<dbReference type="Pfam" id="PF13384">
    <property type="entry name" value="HTH_23"/>
    <property type="match status" value="1"/>
</dbReference>
<dbReference type="GO" id="GO:0005634">
    <property type="term" value="C:nucleus"/>
    <property type="evidence" value="ECO:0007669"/>
    <property type="project" value="UniProtKB-SubCell"/>
</dbReference>
<evidence type="ECO:0000313" key="3">
    <source>
        <dbReference type="Proteomes" id="UP000887540"/>
    </source>
</evidence>
<dbReference type="InterPro" id="IPR009057">
    <property type="entry name" value="Homeodomain-like_sf"/>
</dbReference>
<protein>
    <submittedName>
        <fullName evidence="4">Transposase Tc1-like domain-containing protein</fullName>
    </submittedName>
</protein>
<keyword evidence="3" id="KW-1185">Reference proteome</keyword>
<dbReference type="AlphaFoldDB" id="A0A914DKA0"/>
<comment type="subcellular location">
    <subcellularLocation>
        <location evidence="1">Nucleus</location>
    </subcellularLocation>
</comment>
<dbReference type="InterPro" id="IPR036388">
    <property type="entry name" value="WH-like_DNA-bd_sf"/>
</dbReference>
<evidence type="ECO:0000259" key="2">
    <source>
        <dbReference type="Pfam" id="PF01498"/>
    </source>
</evidence>
<dbReference type="GO" id="GO:0015074">
    <property type="term" value="P:DNA integration"/>
    <property type="evidence" value="ECO:0007669"/>
    <property type="project" value="InterPro"/>
</dbReference>
<dbReference type="SUPFAM" id="SSF46689">
    <property type="entry name" value="Homeodomain-like"/>
    <property type="match status" value="1"/>
</dbReference>
<accession>A0A914DKA0</accession>
<dbReference type="GO" id="GO:0003677">
    <property type="term" value="F:DNA binding"/>
    <property type="evidence" value="ECO:0007669"/>
    <property type="project" value="InterPro"/>
</dbReference>
<evidence type="ECO:0000256" key="1">
    <source>
        <dbReference type="ARBA" id="ARBA00004123"/>
    </source>
</evidence>
<name>A0A914DKA0_9BILA</name>
<dbReference type="GO" id="GO:0006313">
    <property type="term" value="P:DNA transposition"/>
    <property type="evidence" value="ECO:0007669"/>
    <property type="project" value="InterPro"/>
</dbReference>
<dbReference type="Gene3D" id="3.30.420.10">
    <property type="entry name" value="Ribonuclease H-like superfamily/Ribonuclease H"/>
    <property type="match status" value="1"/>
</dbReference>
<dbReference type="WBParaSite" id="ACRNAN_scaffold2776.g26020.t1">
    <property type="protein sequence ID" value="ACRNAN_scaffold2776.g26020.t1"/>
    <property type="gene ID" value="ACRNAN_scaffold2776.g26020"/>
</dbReference>
<dbReference type="InterPro" id="IPR002492">
    <property type="entry name" value="Transposase_Tc1-like"/>
</dbReference>
<sequence>MPGKYKSDELRKLIVEAKQRGELVKDIAERYHCGRNTVQRIWKLWNDTYSVKPKKKTRRPRKTTHGQARLLVRQVKKDPFMTAVDLAQYAQDNLMLNMTAMTARRLLIAAGLRGRIPAKKPWISKKNRMARLKFARDHKDWTVAQWARILWSDESKNNLFGSDGIRFRFGGVNAAKNEGRNQIQGLPD</sequence>
<proteinExistence type="predicted"/>
<dbReference type="Pfam" id="PF01498">
    <property type="entry name" value="HTH_Tnp_Tc3_2"/>
    <property type="match status" value="1"/>
</dbReference>
<feature type="domain" description="Transposase Tc1-like" evidence="2">
    <location>
        <begin position="69"/>
        <end position="140"/>
    </location>
</feature>